<evidence type="ECO:0000256" key="6">
    <source>
        <dbReference type="ARBA" id="ARBA00022801"/>
    </source>
</evidence>
<dbReference type="PROSITE" id="PS51318">
    <property type="entry name" value="TAT"/>
    <property type="match status" value="1"/>
</dbReference>
<accession>A0ABN3Y8H2</accession>
<dbReference type="Pfam" id="PF04185">
    <property type="entry name" value="Phosphoesterase"/>
    <property type="match status" value="1"/>
</dbReference>
<protein>
    <recommendedName>
        <fullName evidence="3">phospholipase C</fullName>
        <ecNumber evidence="3">3.1.4.3</ecNumber>
    </recommendedName>
</protein>
<evidence type="ECO:0000313" key="11">
    <source>
        <dbReference type="Proteomes" id="UP001501035"/>
    </source>
</evidence>
<comment type="similarity">
    <text evidence="2">Belongs to the bacterial phospholipase C family.</text>
</comment>
<dbReference type="Proteomes" id="UP001501035">
    <property type="component" value="Unassembled WGS sequence"/>
</dbReference>
<dbReference type="InterPro" id="IPR017850">
    <property type="entry name" value="Alkaline_phosphatase_core_sf"/>
</dbReference>
<evidence type="ECO:0000256" key="7">
    <source>
        <dbReference type="ARBA" id="ARBA00023026"/>
    </source>
</evidence>
<keyword evidence="5" id="KW-0964">Secreted</keyword>
<dbReference type="InterPro" id="IPR006311">
    <property type="entry name" value="TAT_signal"/>
</dbReference>
<keyword evidence="11" id="KW-1185">Reference proteome</keyword>
<evidence type="ECO:0000256" key="9">
    <source>
        <dbReference type="SAM" id="MobiDB-lite"/>
    </source>
</evidence>
<keyword evidence="6" id="KW-0378">Hydrolase</keyword>
<feature type="region of interest" description="Disordered" evidence="9">
    <location>
        <begin position="484"/>
        <end position="513"/>
    </location>
</feature>
<keyword evidence="4" id="KW-0134">Cell wall</keyword>
<evidence type="ECO:0000256" key="3">
    <source>
        <dbReference type="ARBA" id="ARBA00012018"/>
    </source>
</evidence>
<comment type="caution">
    <text evidence="10">The sequence shown here is derived from an EMBL/GenBank/DDBJ whole genome shotgun (WGS) entry which is preliminary data.</text>
</comment>
<name>A0ABN3Y8H2_9ACTN</name>
<evidence type="ECO:0000313" key="10">
    <source>
        <dbReference type="EMBL" id="GAA3022738.1"/>
    </source>
</evidence>
<dbReference type="PANTHER" id="PTHR31956">
    <property type="entry name" value="NON-SPECIFIC PHOSPHOLIPASE C4-RELATED"/>
    <property type="match status" value="1"/>
</dbReference>
<organism evidence="10 11">
    <name type="scientific">Gordonia defluvii</name>
    <dbReference type="NCBI Taxonomy" id="283718"/>
    <lineage>
        <taxon>Bacteria</taxon>
        <taxon>Bacillati</taxon>
        <taxon>Actinomycetota</taxon>
        <taxon>Actinomycetes</taxon>
        <taxon>Mycobacteriales</taxon>
        <taxon>Gordoniaceae</taxon>
        <taxon>Gordonia</taxon>
    </lineage>
</organism>
<evidence type="ECO:0000256" key="8">
    <source>
        <dbReference type="ARBA" id="ARBA00048421"/>
    </source>
</evidence>
<comment type="subcellular location">
    <subcellularLocation>
        <location evidence="1">Secreted</location>
        <location evidence="1">Cell wall</location>
    </subcellularLocation>
</comment>
<dbReference type="CDD" id="cd16014">
    <property type="entry name" value="PLC"/>
    <property type="match status" value="1"/>
</dbReference>
<evidence type="ECO:0000256" key="1">
    <source>
        <dbReference type="ARBA" id="ARBA00004191"/>
    </source>
</evidence>
<dbReference type="RefSeq" id="WP_290703462.1">
    <property type="nucleotide sequence ID" value="NZ_BAAAVS010000001.1"/>
</dbReference>
<dbReference type="EMBL" id="BAAAVS010000001">
    <property type="protein sequence ID" value="GAA3022738.1"/>
    <property type="molecule type" value="Genomic_DNA"/>
</dbReference>
<gene>
    <name evidence="10" type="ORF">GCM10010528_01050</name>
</gene>
<evidence type="ECO:0000256" key="5">
    <source>
        <dbReference type="ARBA" id="ARBA00022525"/>
    </source>
</evidence>
<evidence type="ECO:0000256" key="4">
    <source>
        <dbReference type="ARBA" id="ARBA00022512"/>
    </source>
</evidence>
<comment type="catalytic activity">
    <reaction evidence="8">
        <text>a 1,2-diacyl-sn-glycero-3-phosphocholine + H2O = phosphocholine + a 1,2-diacyl-sn-glycerol + H(+)</text>
        <dbReference type="Rhea" id="RHEA:10604"/>
        <dbReference type="ChEBI" id="CHEBI:15377"/>
        <dbReference type="ChEBI" id="CHEBI:15378"/>
        <dbReference type="ChEBI" id="CHEBI:17815"/>
        <dbReference type="ChEBI" id="CHEBI:57643"/>
        <dbReference type="ChEBI" id="CHEBI:295975"/>
        <dbReference type="EC" id="3.1.4.3"/>
    </reaction>
    <physiologicalReaction direction="left-to-right" evidence="8">
        <dbReference type="Rhea" id="RHEA:10605"/>
    </physiologicalReaction>
</comment>
<dbReference type="EC" id="3.1.4.3" evidence="3"/>
<dbReference type="PANTHER" id="PTHR31956:SF1">
    <property type="entry name" value="NON-SPECIFIC PHOSPHOLIPASE C1"/>
    <property type="match status" value="1"/>
</dbReference>
<dbReference type="Gene3D" id="3.40.720.10">
    <property type="entry name" value="Alkaline Phosphatase, subunit A"/>
    <property type="match status" value="2"/>
</dbReference>
<keyword evidence="7" id="KW-0843">Virulence</keyword>
<evidence type="ECO:0000256" key="2">
    <source>
        <dbReference type="ARBA" id="ARBA00009717"/>
    </source>
</evidence>
<dbReference type="InterPro" id="IPR007312">
    <property type="entry name" value="Phosphoesterase"/>
</dbReference>
<reference evidence="10 11" key="1">
    <citation type="journal article" date="2019" name="Int. J. Syst. Evol. Microbiol.">
        <title>The Global Catalogue of Microorganisms (GCM) 10K type strain sequencing project: providing services to taxonomists for standard genome sequencing and annotation.</title>
        <authorList>
            <consortium name="The Broad Institute Genomics Platform"/>
            <consortium name="The Broad Institute Genome Sequencing Center for Infectious Disease"/>
            <person name="Wu L."/>
            <person name="Ma J."/>
        </authorList>
    </citation>
    <scope>NUCLEOTIDE SEQUENCE [LARGE SCALE GENOMIC DNA]</scope>
    <source>
        <strain evidence="10 11">JCM 14234</strain>
    </source>
</reference>
<sequence>MSAGPFAGITRRELFAAAAAVGGAAALTSLAGPVIEKAYAADPVGTGSLSDIDHFVFFMQENRSFDHYFGTMSGVRGFAEPSPSWKQYGWAPGVGPTRRGYTMPFRLDTTRGPTLDGECINDPDHSWAGMHQAWNGGRNDGWLPMSIASVGAANAPALMGYYEHEDIPIHRALADAFTVCDNYHCSVLGPTSPNRLYWISAHLDPAGVRGGPVLHTPTVLPKHVYRWRTMPENLSDAGVSWKVYNNRDQGPISTALLDGMIGCFAQSRDSDSELARRGIAPTYPNDLAADVRSGRLPKVSWVVPPLLQCEHPALPAAFGAAGLIDLLRILTSNRAVWERTALIVSYDENGGFFDHVVPPTAPAGTPGEYVSVPNLSKVKSAKGIRGPIGLGHRVPALVISPYSRGGLVASEIFDHTSQLQLIERRFGVEVPNLTSWRRATTGDLVSAFDFANRPRAGRVHLPDPRPRIDAAIAQCGPNIALGTATMGAPFPVPPNRMPQQQPGSRRAPRSTGT</sequence>
<proteinExistence type="inferred from homology"/>